<evidence type="ECO:0000256" key="1">
    <source>
        <dbReference type="SAM" id="MobiDB-lite"/>
    </source>
</evidence>
<feature type="compositionally biased region" description="Polar residues" evidence="1">
    <location>
        <begin position="134"/>
        <end position="146"/>
    </location>
</feature>
<accession>A0A086Z1G5</accession>
<dbReference type="AlphaFoldDB" id="A0A086Z1G5"/>
<dbReference type="Proteomes" id="UP000029015">
    <property type="component" value="Unassembled WGS sequence"/>
</dbReference>
<protein>
    <submittedName>
        <fullName evidence="2">Uncharacterized protein</fullName>
    </submittedName>
</protein>
<reference evidence="2 3" key="1">
    <citation type="submission" date="2014-03" db="EMBL/GenBank/DDBJ databases">
        <title>Genomics of Bifidobacteria.</title>
        <authorList>
            <person name="Ventura M."/>
            <person name="Milani C."/>
            <person name="Lugli G.A."/>
        </authorList>
    </citation>
    <scope>NUCLEOTIDE SEQUENCE [LARGE SCALE GENOMIC DNA]</scope>
    <source>
        <strain evidence="2 3">DSM 22766</strain>
    </source>
</reference>
<keyword evidence="3" id="KW-1185">Reference proteome</keyword>
<name>A0A086Z1G5_9BIFI</name>
<proteinExistence type="predicted"/>
<dbReference type="STRING" id="1437605.AB656_03960"/>
<dbReference type="PATRIC" id="fig|1437605.7.peg.815"/>
<dbReference type="RefSeq" id="WP_033504752.1">
    <property type="nucleotide sequence ID" value="NZ_CP011786.1"/>
</dbReference>
<sequence length="161" mass="17679">MAAETKTTAQEADMDLDFESYTDQDWQRDIRQAGRQLANKYIIKFPNLFIRTITGTQYLLPLDLTPRQLDEQSKDLDKSPLDQIIAMLQKANPGKKQQIDNEMSSSLLAIGDKYGQVIEEVHMASMGKYEPSAPASNGSVPASAPTSHDADGASQQTSAGD</sequence>
<comment type="caution">
    <text evidence="2">The sequence shown here is derived from an EMBL/GenBank/DDBJ whole genome shotgun (WGS) entry which is preliminary data.</text>
</comment>
<evidence type="ECO:0000313" key="3">
    <source>
        <dbReference type="Proteomes" id="UP000029015"/>
    </source>
</evidence>
<organism evidence="2 3">
    <name type="scientific">Bifidobacterium actinocoloniiforme DSM 22766</name>
    <dbReference type="NCBI Taxonomy" id="1437605"/>
    <lineage>
        <taxon>Bacteria</taxon>
        <taxon>Bacillati</taxon>
        <taxon>Actinomycetota</taxon>
        <taxon>Actinomycetes</taxon>
        <taxon>Bifidobacteriales</taxon>
        <taxon>Bifidobacteriaceae</taxon>
        <taxon>Bifidobacterium</taxon>
    </lineage>
</organism>
<gene>
    <name evidence="2" type="ORF">BACT_1067</name>
</gene>
<feature type="region of interest" description="Disordered" evidence="1">
    <location>
        <begin position="128"/>
        <end position="161"/>
    </location>
</feature>
<evidence type="ECO:0000313" key="2">
    <source>
        <dbReference type="EMBL" id="KFI40365.1"/>
    </source>
</evidence>
<dbReference type="KEGG" id="bact:AB656_03960"/>
<dbReference type="EMBL" id="JGYK01000001">
    <property type="protein sequence ID" value="KFI40365.1"/>
    <property type="molecule type" value="Genomic_DNA"/>
</dbReference>